<accession>A0ABQ9WFJ4</accession>
<comment type="caution">
    <text evidence="2">The sequence shown here is derived from an EMBL/GenBank/DDBJ whole genome shotgun (WGS) entry which is preliminary data.</text>
</comment>
<dbReference type="EMBL" id="JASSZA010000001">
    <property type="protein sequence ID" value="KAK2120419.1"/>
    <property type="molecule type" value="Genomic_DNA"/>
</dbReference>
<keyword evidence="3" id="KW-1185">Reference proteome</keyword>
<reference evidence="2 3" key="1">
    <citation type="submission" date="2023-05" db="EMBL/GenBank/DDBJ databases">
        <title>B98-5 Cell Line De Novo Hybrid Assembly: An Optical Mapping Approach.</title>
        <authorList>
            <person name="Kananen K."/>
            <person name="Auerbach J.A."/>
            <person name="Kautto E."/>
            <person name="Blachly J.S."/>
        </authorList>
    </citation>
    <scope>NUCLEOTIDE SEQUENCE [LARGE SCALE GENOMIC DNA]</scope>
    <source>
        <strain evidence="2">B95-8</strain>
        <tissue evidence="2">Cell line</tissue>
    </source>
</reference>
<evidence type="ECO:0000313" key="3">
    <source>
        <dbReference type="Proteomes" id="UP001266305"/>
    </source>
</evidence>
<gene>
    <name evidence="2" type="ORF">P7K49_001805</name>
</gene>
<feature type="region of interest" description="Disordered" evidence="1">
    <location>
        <begin position="134"/>
        <end position="160"/>
    </location>
</feature>
<evidence type="ECO:0008006" key="4">
    <source>
        <dbReference type="Google" id="ProtNLM"/>
    </source>
</evidence>
<proteinExistence type="predicted"/>
<dbReference type="PANTHER" id="PTHR31431">
    <property type="entry name" value="NUCLEOPORIN NUP188 HOMOLOG"/>
    <property type="match status" value="1"/>
</dbReference>
<dbReference type="Proteomes" id="UP001266305">
    <property type="component" value="Unassembled WGS sequence"/>
</dbReference>
<evidence type="ECO:0000256" key="1">
    <source>
        <dbReference type="SAM" id="MobiDB-lite"/>
    </source>
</evidence>
<feature type="compositionally biased region" description="Polar residues" evidence="1">
    <location>
        <begin position="146"/>
        <end position="159"/>
    </location>
</feature>
<dbReference type="InterPro" id="IPR044840">
    <property type="entry name" value="Nup188"/>
</dbReference>
<dbReference type="PANTHER" id="PTHR31431:SF1">
    <property type="entry name" value="NUCLEOPORIN NUP188"/>
    <property type="match status" value="1"/>
</dbReference>
<name>A0ABQ9WFJ4_SAGOE</name>
<sequence>MALVSQSLDLAEYNFLFALSFTTPTFDSEVAPSFGTLLATVNVALNMLGELDKKKEPLTQAVGLSTQAEGTRTLKSLLMFTMENCFYLLISQAMRYLRDPAVHPRDKQRMKQELSSELSTLLSSLSRYFRRGAPSSPATGVLPSPQGKSTSLSKASPESQEPLIQLVQAFVRHVQR</sequence>
<organism evidence="2 3">
    <name type="scientific">Saguinus oedipus</name>
    <name type="common">Cotton-top tamarin</name>
    <name type="synonym">Oedipomidas oedipus</name>
    <dbReference type="NCBI Taxonomy" id="9490"/>
    <lineage>
        <taxon>Eukaryota</taxon>
        <taxon>Metazoa</taxon>
        <taxon>Chordata</taxon>
        <taxon>Craniata</taxon>
        <taxon>Vertebrata</taxon>
        <taxon>Euteleostomi</taxon>
        <taxon>Mammalia</taxon>
        <taxon>Eutheria</taxon>
        <taxon>Euarchontoglires</taxon>
        <taxon>Primates</taxon>
        <taxon>Haplorrhini</taxon>
        <taxon>Platyrrhini</taxon>
        <taxon>Cebidae</taxon>
        <taxon>Callitrichinae</taxon>
        <taxon>Saguinus</taxon>
    </lineage>
</organism>
<evidence type="ECO:0000313" key="2">
    <source>
        <dbReference type="EMBL" id="KAK2120419.1"/>
    </source>
</evidence>
<protein>
    <recommendedName>
        <fullName evidence="4">Interleukin-6</fullName>
    </recommendedName>
</protein>